<feature type="chain" id="PRO_5001695405" description="Lipoprotein" evidence="1">
    <location>
        <begin position="24"/>
        <end position="387"/>
    </location>
</feature>
<sequence>MLKFLYLYLILGAILVLSCSTNQEEAVQDESQAYELVIIDSVMVDHIGRMMFTDISPDESKYLGYDQNTFDFIITDREGNITHQFNKSGDKPDGIGASLIARPKFINNTQFAVSSRNGVFIYNLDGELEKVIAPNYEIQLNVTFIGADHLHLVDENHVVTRLEGRARQDGGIVEDVNGPRLELVNLERNDFQGIVRMPRASRLADGKIFPLVNTMPFFTVSGNMLYLFFKNDDQFHVYDLHDLEKPEESYIIPFEKFHLITGKDPSNVDNAEFQFELRDIFYGGIQNIIALDDKLIVAYTPGLSDQEFVSATAGIDNSVEMFEAIEKVNKVAAILMRNDGLPLNLIYPDNFSTFQFRDAQGNIYINLESEQEKDYEVVYISRLERLN</sequence>
<evidence type="ECO:0000313" key="2">
    <source>
        <dbReference type="EMBL" id="KEO73436.1"/>
    </source>
</evidence>
<organism evidence="2 3">
    <name type="scientific">Anditalea andensis</name>
    <dbReference type="NCBI Taxonomy" id="1048983"/>
    <lineage>
        <taxon>Bacteria</taxon>
        <taxon>Pseudomonadati</taxon>
        <taxon>Bacteroidota</taxon>
        <taxon>Cytophagia</taxon>
        <taxon>Cytophagales</taxon>
        <taxon>Cytophagaceae</taxon>
        <taxon>Anditalea</taxon>
    </lineage>
</organism>
<accession>A0A074KTY2</accession>
<evidence type="ECO:0000256" key="1">
    <source>
        <dbReference type="SAM" id="SignalP"/>
    </source>
</evidence>
<dbReference type="Proteomes" id="UP000027821">
    <property type="component" value="Unassembled WGS sequence"/>
</dbReference>
<evidence type="ECO:0008006" key="4">
    <source>
        <dbReference type="Google" id="ProtNLM"/>
    </source>
</evidence>
<keyword evidence="1" id="KW-0732">Signal</keyword>
<reference evidence="2 3" key="1">
    <citation type="submission" date="2014-04" db="EMBL/GenBank/DDBJ databases">
        <title>Characterization and application of a salt tolerant electro-active bacterium.</title>
        <authorList>
            <person name="Yang L."/>
            <person name="Wei S."/>
            <person name="Tay Q.X.M."/>
        </authorList>
    </citation>
    <scope>NUCLEOTIDE SEQUENCE [LARGE SCALE GENOMIC DNA]</scope>
    <source>
        <strain evidence="2 3">LY1</strain>
    </source>
</reference>
<gene>
    <name evidence="2" type="ORF">EL17_13945</name>
</gene>
<feature type="signal peptide" evidence="1">
    <location>
        <begin position="1"/>
        <end position="23"/>
    </location>
</feature>
<evidence type="ECO:0000313" key="3">
    <source>
        <dbReference type="Proteomes" id="UP000027821"/>
    </source>
</evidence>
<dbReference type="EMBL" id="JMIH01000022">
    <property type="protein sequence ID" value="KEO73436.1"/>
    <property type="molecule type" value="Genomic_DNA"/>
</dbReference>
<name>A0A074KTY2_9BACT</name>
<keyword evidence="3" id="KW-1185">Reference proteome</keyword>
<dbReference type="RefSeq" id="WP_035075452.1">
    <property type="nucleotide sequence ID" value="NZ_JMIH01000022.1"/>
</dbReference>
<dbReference type="eggNOG" id="ENOG5033XMF">
    <property type="taxonomic scope" value="Bacteria"/>
</dbReference>
<comment type="caution">
    <text evidence="2">The sequence shown here is derived from an EMBL/GenBank/DDBJ whole genome shotgun (WGS) entry which is preliminary data.</text>
</comment>
<dbReference type="OrthoDB" id="835896at2"/>
<dbReference type="AlphaFoldDB" id="A0A074KTY2"/>
<protein>
    <recommendedName>
        <fullName evidence="4">Lipoprotein</fullName>
    </recommendedName>
</protein>
<proteinExistence type="predicted"/>
<dbReference type="PROSITE" id="PS51257">
    <property type="entry name" value="PROKAR_LIPOPROTEIN"/>
    <property type="match status" value="1"/>
</dbReference>